<protein>
    <submittedName>
        <fullName evidence="1">Uncharacterized protein</fullName>
    </submittedName>
</protein>
<accession>A0A158SZB7</accession>
<gene>
    <name evidence="1" type="ORF">NTHI1209_01851</name>
</gene>
<evidence type="ECO:0000313" key="1">
    <source>
        <dbReference type="EMBL" id="KIS36211.1"/>
    </source>
</evidence>
<organism evidence="1 2">
    <name type="scientific">Haemophilus influenzae</name>
    <dbReference type="NCBI Taxonomy" id="727"/>
    <lineage>
        <taxon>Bacteria</taxon>
        <taxon>Pseudomonadati</taxon>
        <taxon>Pseudomonadota</taxon>
        <taxon>Gammaproteobacteria</taxon>
        <taxon>Pasteurellales</taxon>
        <taxon>Pasteurellaceae</taxon>
        <taxon>Haemophilus</taxon>
    </lineage>
</organism>
<evidence type="ECO:0000313" key="2">
    <source>
        <dbReference type="Proteomes" id="UP000050700"/>
    </source>
</evidence>
<comment type="caution">
    <text evidence="1">The sequence shown here is derived from an EMBL/GenBank/DDBJ whole genome shotgun (WGS) entry which is preliminary data.</text>
</comment>
<proteinExistence type="predicted"/>
<dbReference type="PATRIC" id="fig|727.582.peg.1682"/>
<reference evidence="1 2" key="1">
    <citation type="submission" date="2014-05" db="EMBL/GenBank/DDBJ databases">
        <title>Methylome analysis of the phasevarions of Haemophilus influenzae.</title>
        <authorList>
            <person name="Atack J.M."/>
            <person name="Fox K.L."/>
            <person name="Power P.M."/>
            <person name="Clark T."/>
            <person name="Jurcisek J."/>
            <person name="Korlach J."/>
            <person name="Bakaletz L.O."/>
            <person name="Jennings M.P."/>
        </authorList>
    </citation>
    <scope>NUCLEOTIDE SEQUENCE [LARGE SCALE GENOMIC DNA]</scope>
    <source>
        <strain evidence="1 2">1209</strain>
    </source>
</reference>
<sequence>MAYLTNPLSYAQIKKAKLKEKDCSYFYKRFTNTSITKRTKPCRLQSLVLDFIV</sequence>
<dbReference type="AlphaFoldDB" id="A0A158SZB7"/>
<dbReference type="EMBL" id="JMQP01000002">
    <property type="protein sequence ID" value="KIS36211.1"/>
    <property type="molecule type" value="Genomic_DNA"/>
</dbReference>
<name>A0A158SZB7_HAEIF</name>
<dbReference type="Proteomes" id="UP000050700">
    <property type="component" value="Unassembled WGS sequence"/>
</dbReference>